<sequence length="354" mass="39675">MHKIIVLIQNPRRNLYQIMGIAGSLTPDQLEFYNSQGYLVIESFASEDEIGALRKRMNELLTQSDCSVSSVFSTKNQKKTTDNYFFESAEKISFFFEEKAFGDDGELKQPKELSINKVGHALHELDPLYKEFTYSSKVSSLVSSLGYRRPVVMQAMYIFKQPGIGGEVVPHQDNSFVYTDPPSCTGLWMALEDSTTVNGCLWAIPGSHKNGLVRRFIRGENGVTFDRPSPCYDQKDFVPIEMKAGSLIAIHGDLIHQSFENLSAKSRHAYSLHLNLMDANGHQTTGFKEKTCLSLSMPLRYKPVCVYRVSSTHDHLLLGTLNSNKNMARKALVVSFASRNTICFCLVSVVLSLG</sequence>
<dbReference type="InterPro" id="IPR008775">
    <property type="entry name" value="Phytyl_CoA_dOase-like"/>
</dbReference>
<evidence type="ECO:0000313" key="4">
    <source>
        <dbReference type="EMBL" id="KAH0939558.1"/>
    </source>
</evidence>
<comment type="cofactor">
    <cofactor evidence="1">
        <name>Fe cation</name>
        <dbReference type="ChEBI" id="CHEBI:24875"/>
    </cofactor>
</comment>
<keyword evidence="3" id="KW-0408">Iron</keyword>
<proteinExistence type="predicted"/>
<organism evidence="4 5">
    <name type="scientific">Brassica napus</name>
    <name type="common">Rape</name>
    <dbReference type="NCBI Taxonomy" id="3708"/>
    <lineage>
        <taxon>Eukaryota</taxon>
        <taxon>Viridiplantae</taxon>
        <taxon>Streptophyta</taxon>
        <taxon>Embryophyta</taxon>
        <taxon>Tracheophyta</taxon>
        <taxon>Spermatophyta</taxon>
        <taxon>Magnoliopsida</taxon>
        <taxon>eudicotyledons</taxon>
        <taxon>Gunneridae</taxon>
        <taxon>Pentapetalae</taxon>
        <taxon>rosids</taxon>
        <taxon>malvids</taxon>
        <taxon>Brassicales</taxon>
        <taxon>Brassicaceae</taxon>
        <taxon>Brassiceae</taxon>
        <taxon>Brassica</taxon>
    </lineage>
</organism>
<accession>A0ABQ8EDP9</accession>
<protein>
    <recommendedName>
        <fullName evidence="6">Phytanoyl-CoA dioxygenase</fullName>
    </recommendedName>
</protein>
<reference evidence="4 5" key="1">
    <citation type="submission" date="2021-05" db="EMBL/GenBank/DDBJ databases">
        <title>Genome Assembly of Synthetic Allotetraploid Brassica napus Reveals Homoeologous Exchanges between Subgenomes.</title>
        <authorList>
            <person name="Davis J.T."/>
        </authorList>
    </citation>
    <scope>NUCLEOTIDE SEQUENCE [LARGE SCALE GENOMIC DNA]</scope>
    <source>
        <strain evidence="5">cv. Da-Ae</strain>
        <tissue evidence="4">Seedling</tissue>
    </source>
</reference>
<dbReference type="EMBL" id="JAGKQM010000002">
    <property type="protein sequence ID" value="KAH0939558.1"/>
    <property type="molecule type" value="Genomic_DNA"/>
</dbReference>
<comment type="caution">
    <text evidence="4">The sequence shown here is derived from an EMBL/GenBank/DDBJ whole genome shotgun (WGS) entry which is preliminary data.</text>
</comment>
<dbReference type="Proteomes" id="UP000824890">
    <property type="component" value="Unassembled WGS sequence"/>
</dbReference>
<dbReference type="Gene3D" id="2.60.120.620">
    <property type="entry name" value="q2cbj1_9rhob like domain"/>
    <property type="match status" value="1"/>
</dbReference>
<dbReference type="PANTHER" id="PTHR20883:SF15">
    <property type="entry name" value="PHYTANOYL-COA DIOXYGENASE DOMAIN-CONTAINING PROTEIN 1"/>
    <property type="match status" value="1"/>
</dbReference>
<evidence type="ECO:0008006" key="6">
    <source>
        <dbReference type="Google" id="ProtNLM"/>
    </source>
</evidence>
<evidence type="ECO:0000313" key="5">
    <source>
        <dbReference type="Proteomes" id="UP000824890"/>
    </source>
</evidence>
<evidence type="ECO:0000256" key="2">
    <source>
        <dbReference type="ARBA" id="ARBA00022723"/>
    </source>
</evidence>
<keyword evidence="2" id="KW-0479">Metal-binding</keyword>
<evidence type="ECO:0000256" key="1">
    <source>
        <dbReference type="ARBA" id="ARBA00001962"/>
    </source>
</evidence>
<dbReference type="Pfam" id="PF05721">
    <property type="entry name" value="PhyH"/>
    <property type="match status" value="1"/>
</dbReference>
<gene>
    <name evidence="4" type="ORF">HID58_007019</name>
</gene>
<keyword evidence="5" id="KW-1185">Reference proteome</keyword>
<evidence type="ECO:0000256" key="3">
    <source>
        <dbReference type="ARBA" id="ARBA00023004"/>
    </source>
</evidence>
<name>A0ABQ8EDP9_BRANA</name>
<dbReference type="PANTHER" id="PTHR20883">
    <property type="entry name" value="PHYTANOYL-COA DIOXYGENASE DOMAIN CONTAINING 1"/>
    <property type="match status" value="1"/>
</dbReference>
<dbReference type="SUPFAM" id="SSF51197">
    <property type="entry name" value="Clavaminate synthase-like"/>
    <property type="match status" value="1"/>
</dbReference>